<feature type="signal peptide" evidence="3">
    <location>
        <begin position="1"/>
        <end position="31"/>
    </location>
</feature>
<evidence type="ECO:0000259" key="4">
    <source>
        <dbReference type="SMART" id="SM00306"/>
    </source>
</evidence>
<protein>
    <submittedName>
        <fullName evidence="5">RHS repeat-associated core domain-containing protein</fullName>
    </submittedName>
</protein>
<reference evidence="6" key="1">
    <citation type="journal article" date="2019" name="Int. J. Syst. Evol. Microbiol.">
        <title>The Global Catalogue of Microorganisms (GCM) 10K type strain sequencing project: providing services to taxonomists for standard genome sequencing and annotation.</title>
        <authorList>
            <consortium name="The Broad Institute Genomics Platform"/>
            <consortium name="The Broad Institute Genome Sequencing Center for Infectious Disease"/>
            <person name="Wu L."/>
            <person name="Ma J."/>
        </authorList>
    </citation>
    <scope>NUCLEOTIDE SEQUENCE [LARGE SCALE GENOMIC DNA]</scope>
    <source>
        <strain evidence="6">CGMCC 4.7405</strain>
    </source>
</reference>
<dbReference type="InterPro" id="IPR006530">
    <property type="entry name" value="YD"/>
</dbReference>
<accession>A0ABV8C3D3</accession>
<dbReference type="InterPro" id="IPR022385">
    <property type="entry name" value="Rhs_assc_core"/>
</dbReference>
<dbReference type="Pfam" id="PF07591">
    <property type="entry name" value="PT-HINT"/>
    <property type="match status" value="1"/>
</dbReference>
<organism evidence="5 6">
    <name type="scientific">Lentzea rhizosphaerae</name>
    <dbReference type="NCBI Taxonomy" id="2041025"/>
    <lineage>
        <taxon>Bacteria</taxon>
        <taxon>Bacillati</taxon>
        <taxon>Actinomycetota</taxon>
        <taxon>Actinomycetes</taxon>
        <taxon>Pseudonocardiales</taxon>
        <taxon>Pseudonocardiaceae</taxon>
        <taxon>Lentzea</taxon>
    </lineage>
</organism>
<dbReference type="PROSITE" id="PS50818">
    <property type="entry name" value="INTEIN_C_TER"/>
    <property type="match status" value="1"/>
</dbReference>
<dbReference type="NCBIfam" id="TIGR01643">
    <property type="entry name" value="YD_repeat_2x"/>
    <property type="match status" value="2"/>
</dbReference>
<comment type="caution">
    <text evidence="5">The sequence shown here is derived from an EMBL/GenBank/DDBJ whole genome shotgun (WGS) entry which is preliminary data.</text>
</comment>
<dbReference type="InterPro" id="IPR003587">
    <property type="entry name" value="Hint_dom_N"/>
</dbReference>
<dbReference type="InterPro" id="IPR031325">
    <property type="entry name" value="RHS_repeat"/>
</dbReference>
<dbReference type="SMART" id="SM00306">
    <property type="entry name" value="HintN"/>
    <property type="match status" value="1"/>
</dbReference>
<dbReference type="SUPFAM" id="SSF51294">
    <property type="entry name" value="Hedgehog/intein (Hint) domain"/>
    <property type="match status" value="1"/>
</dbReference>
<dbReference type="PANTHER" id="PTHR32305">
    <property type="match status" value="1"/>
</dbReference>
<dbReference type="CDD" id="cd00081">
    <property type="entry name" value="Hint"/>
    <property type="match status" value="1"/>
</dbReference>
<dbReference type="Gene3D" id="2.170.16.10">
    <property type="entry name" value="Hedgehog/Intein (Hint) domain"/>
    <property type="match status" value="1"/>
</dbReference>
<keyword evidence="3" id="KW-0732">Signal</keyword>
<evidence type="ECO:0000256" key="3">
    <source>
        <dbReference type="SAM" id="SignalP"/>
    </source>
</evidence>
<dbReference type="PANTHER" id="PTHR32305:SF17">
    <property type="entry name" value="TRNA NUCLEASE WAPA"/>
    <property type="match status" value="1"/>
</dbReference>
<dbReference type="Gene3D" id="2.180.10.10">
    <property type="entry name" value="RHS repeat-associated core"/>
    <property type="match status" value="2"/>
</dbReference>
<dbReference type="Pfam" id="PF25023">
    <property type="entry name" value="TEN_YD-shell"/>
    <property type="match status" value="1"/>
</dbReference>
<name>A0ABV8C3D3_9PSEU</name>
<evidence type="ECO:0000256" key="1">
    <source>
        <dbReference type="ARBA" id="ARBA00022737"/>
    </source>
</evidence>
<gene>
    <name evidence="5" type="ORF">ACFOWZ_33480</name>
</gene>
<sequence length="2224" mass="244415">MRAHAKWSRALALSLGWVMIAGVVTPTPALAQTTGRDVRKPATQTEKNVPGEPAKLRPVNQITATNEPVAKVTWPVPSKSDVAAPGEFRQAGISPIKVSKADATPVRVETFSQDTSAKVGVAGVVLKVSDKAGKSPGKTSVQLDYTGFDNAYGGDYGSRLRLVQLPECALSTPDKAECRTRTPLASRNDVKAKILTATDVTATSGPMVLAAEPAAGGAGGSFQATTLSPAGSWSAGGSSGDFTYNYPIKLPGSVGGNAPQVALGYSSSGVDGRTSATNNQASSVGDGWDLSAGGFIERRYKGCGEDVNTTIGQQKTADLCWATDNATIQLAGISSELVNIPGTNQWRAKNDDGSMIERLNRAPVAGGDDNGEFWKVTTPNGTQYFLGSREAESTWTVPVFGNHPGEPCWVRGKPFKELSCRQAWRWNVDYVVDPKGNVSRFYYQTEKNRYGRNLDAADGVEYDRAGRLHRIDYGLHSSDENAPAPGRVQFHYSERCVPSSGFDCNPSKLNKDNAKQWPDLPFDQICAPGARCENQYSPTFFSQLRLTKISTQVRRESVAAEWRDVDQWELGQSFPPSNDGLDPALWLDSIKHTGLVGEQKSLPPTKFERITLANRVDGDEYPPLLRGRIKRVQHEAGGITEVEYTDKDCIPGQRMPTKESAHLNTLRCFPSYWTPEGALEPQLHWFHKYVVRAVIADDRVRELSEQTKVYYEYESIANAPLWHYDENDFADAKYRTWSQWRGYNKVRTISGDVNEPDRPVTEKIYLRGMDGDTEPDGKRDAWVEYDGERIEDVERLKGFEWKTIVKNGNAVHSKTTSEPWMSPPTALNGDDRALLLNTKTVTTANHLGADRWRTKRASTTFDDVHGRALTVQDEGDIDVTGDERCTITGYVANEAAWMWNYASRILTYAAKCDVAATDDNTISDTVSAYDGKSFGEAPTKGLVTTASRWNGERTSPRAYQAVTTTEYDIYGRVKKTTDPGLGEINTVSEPAFGFPVRKVTTTNAKGHVSVVEYDPALGLPVAQIGANGERIDAKYDALGRLTHTWLPHRERDLSPSAMYEYIYDESTATVVEVSKSLRERDEGYNVSYKIFDGLLRPRQTQTPDGEQKAGELGRVITDSFYDSRGLVTKTNNAFFNNQPPDGKLLVVLDAQVPNQEVTKYDKLSRPVSVAYHKFGTPQWSTTTVYAGDRVHVTPPPGQVPTTVVTDAHGREIERLQHDGLGADSTKSKFNFKGQLEQVTDPAGNKWSYEYDLLGRKWKETDPDRGTTTVEYNNLDQVVKTTDSEGRSVSFKYDQLGRKTQMLSGGTKLAEWTYDGQKKGLLDSATRFSGGQAYVQRITQYDDYSRILQSEVEIPASEGALGGRTYRFERDYTPVSGALLFTQSPAAGGLAAERVSTAYNDQGAPIKTGGLNTYVNEHIYSKFGETLRLTLGADQSPDQLWLTNYFEEGSRRLEQSIVDRSRDTDYRISNRKYSYDTGGNVTRIADEPSNKSAWDTQCFRYDNLRRLTKAFTPSSGDCATTAVGGVAPYEQEYQYDRIGNRTLERTTTTSGVVSRKYNYDPANQPHVVRSIDEIGPSGTARDEFGYDKTGNTRTRKVAGNTQTISYDVEGRTAKVVEASGKESSYLYDADGGRLIKREPGRTTLYLPEGMELVKDDATNQVSGKRYYAHGGTVVAVRHSNGRLSYEVSDHQGTPTLSVKAGDLTYQRQYFDPFGKARGPNGGGWPDDKGFVGGTRDTSGLTHLGAREYDPATGRFLSDDPIMNTANPQQVNGYSYSNNNPVTFSDPSGMYLVGGTGPDGHDYGIDTERNIIIGNDPAGDESYAAAYPTAYNKRKKAHAAYHAQQQARYDAAGGKDKYEEYLREANSSQSWWDVVVAELPELLMDLTGINDVKNCFTQFDILACVSLVPWAKAFKLVQAGERIAKAIMKANRIIDKIKDSWARLRKIEDKAEEVAETATACLVNSFVPGTRVLMADGSSKPIEQIKLGDKLLATDPETGQSRGQDVVRTIVGDGSKNLVELTVAGQAEKIVATDGHRFWLPELKDWVRADKLVAGVWLQTSSGTWVQVVQVRQRTAVQRVHNLTVSGEHTYYVAAGTTSVLAHNCGETPVDLHAFGNASGPRDPREGIDFEVGADGMVIPQSGPSPLGASTFGDPAQAPLTGLYHVIPQGTRLPDGFGVVADGSDVLPGSLQPPTHHTVFPTRPMKPMEFIEGFRGLPWARAGKKK</sequence>
<feature type="domain" description="Hint" evidence="4">
    <location>
        <begin position="1961"/>
        <end position="2060"/>
    </location>
</feature>
<dbReference type="NCBIfam" id="TIGR03696">
    <property type="entry name" value="Rhs_assc_core"/>
    <property type="match status" value="1"/>
</dbReference>
<dbReference type="RefSeq" id="WP_382377953.1">
    <property type="nucleotide sequence ID" value="NZ_JBHRZI010000029.1"/>
</dbReference>
<dbReference type="InterPro" id="IPR030934">
    <property type="entry name" value="Intein_C"/>
</dbReference>
<dbReference type="Pfam" id="PF05593">
    <property type="entry name" value="RHS_repeat"/>
    <property type="match status" value="1"/>
</dbReference>
<evidence type="ECO:0000256" key="2">
    <source>
        <dbReference type="SAM" id="MobiDB-lite"/>
    </source>
</evidence>
<keyword evidence="6" id="KW-1185">Reference proteome</keyword>
<proteinExistence type="predicted"/>
<dbReference type="InterPro" id="IPR056823">
    <property type="entry name" value="TEN-like_YD-shell"/>
</dbReference>
<dbReference type="EMBL" id="JBHRZI010000029">
    <property type="protein sequence ID" value="MFC3896414.1"/>
    <property type="molecule type" value="Genomic_DNA"/>
</dbReference>
<dbReference type="Proteomes" id="UP001595690">
    <property type="component" value="Unassembled WGS sequence"/>
</dbReference>
<feature type="region of interest" description="Disordered" evidence="2">
    <location>
        <begin position="1572"/>
        <end position="1591"/>
    </location>
</feature>
<evidence type="ECO:0000313" key="5">
    <source>
        <dbReference type="EMBL" id="MFC3896414.1"/>
    </source>
</evidence>
<evidence type="ECO:0000313" key="6">
    <source>
        <dbReference type="Proteomes" id="UP001595690"/>
    </source>
</evidence>
<dbReference type="InterPro" id="IPR036844">
    <property type="entry name" value="Hint_dom_sf"/>
</dbReference>
<feature type="region of interest" description="Disordered" evidence="2">
    <location>
        <begin position="32"/>
        <end position="54"/>
    </location>
</feature>
<keyword evidence="1" id="KW-0677">Repeat</keyword>
<dbReference type="InterPro" id="IPR050708">
    <property type="entry name" value="T6SS_VgrG/RHS"/>
</dbReference>
<feature type="chain" id="PRO_5047460293" evidence="3">
    <location>
        <begin position="32"/>
        <end position="2224"/>
    </location>
</feature>